<name>A0A7W9LM05_9ACTN</name>
<evidence type="ECO:0000256" key="1">
    <source>
        <dbReference type="SAM" id="Phobius"/>
    </source>
</evidence>
<evidence type="ECO:0008006" key="4">
    <source>
        <dbReference type="Google" id="ProtNLM"/>
    </source>
</evidence>
<keyword evidence="1" id="KW-0812">Transmembrane</keyword>
<feature type="transmembrane region" description="Helical" evidence="1">
    <location>
        <begin position="93"/>
        <end position="111"/>
    </location>
</feature>
<keyword evidence="1" id="KW-1133">Transmembrane helix</keyword>
<keyword evidence="1" id="KW-0472">Membrane</keyword>
<proteinExistence type="predicted"/>
<keyword evidence="3" id="KW-1185">Reference proteome</keyword>
<gene>
    <name evidence="2" type="ORF">HD601_003333</name>
</gene>
<reference evidence="2 3" key="1">
    <citation type="submission" date="2020-08" db="EMBL/GenBank/DDBJ databases">
        <title>Sequencing the genomes of 1000 actinobacteria strains.</title>
        <authorList>
            <person name="Klenk H.-P."/>
        </authorList>
    </citation>
    <scope>NUCLEOTIDE SEQUENCE [LARGE SCALE GENOMIC DNA]</scope>
    <source>
        <strain evidence="2 3">DSM 102122</strain>
    </source>
</reference>
<dbReference type="RefSeq" id="WP_184823615.1">
    <property type="nucleotide sequence ID" value="NZ_JACHMM010000001.1"/>
</dbReference>
<evidence type="ECO:0000313" key="3">
    <source>
        <dbReference type="Proteomes" id="UP000542813"/>
    </source>
</evidence>
<dbReference type="EMBL" id="JACHMM010000001">
    <property type="protein sequence ID" value="MBB5788758.1"/>
    <property type="molecule type" value="Genomic_DNA"/>
</dbReference>
<dbReference type="Proteomes" id="UP000542813">
    <property type="component" value="Unassembled WGS sequence"/>
</dbReference>
<comment type="caution">
    <text evidence="2">The sequence shown here is derived from an EMBL/GenBank/DDBJ whole genome shotgun (WGS) entry which is preliminary data.</text>
</comment>
<feature type="transmembrane region" description="Helical" evidence="1">
    <location>
        <begin position="16"/>
        <end position="37"/>
    </location>
</feature>
<dbReference type="AlphaFoldDB" id="A0A7W9LM05"/>
<organism evidence="2 3">
    <name type="scientific">Jiangella mangrovi</name>
    <dbReference type="NCBI Taxonomy" id="1524084"/>
    <lineage>
        <taxon>Bacteria</taxon>
        <taxon>Bacillati</taxon>
        <taxon>Actinomycetota</taxon>
        <taxon>Actinomycetes</taxon>
        <taxon>Jiangellales</taxon>
        <taxon>Jiangellaceae</taxon>
        <taxon>Jiangella</taxon>
    </lineage>
</organism>
<sequence length="117" mass="11794">MTTGSVLTRKAATLRLVHAGIAAAELGSLGYVWACAVTGRRDRLLAVCVGALAGEGAALVIGRGNCPLGPLQRRWGDSVPLFELVLPPRAAKAAVPVLTAVAMAGIAAVAVRPGRSG</sequence>
<feature type="transmembrane region" description="Helical" evidence="1">
    <location>
        <begin position="44"/>
        <end position="62"/>
    </location>
</feature>
<protein>
    <recommendedName>
        <fullName evidence="4">DUF2784 family protein</fullName>
    </recommendedName>
</protein>
<evidence type="ECO:0000313" key="2">
    <source>
        <dbReference type="EMBL" id="MBB5788758.1"/>
    </source>
</evidence>
<accession>A0A7W9LM05</accession>